<dbReference type="Gene3D" id="3.90.550.10">
    <property type="entry name" value="Spore Coat Polysaccharide Biosynthesis Protein SpsA, Chain A"/>
    <property type="match status" value="1"/>
</dbReference>
<accession>H5Y2C4</accession>
<dbReference type="eggNOG" id="COG2068">
    <property type="taxonomic scope" value="Bacteria"/>
</dbReference>
<dbReference type="PANTHER" id="PTHR43777:SF1">
    <property type="entry name" value="MOLYBDENUM COFACTOR CYTIDYLYLTRANSFERASE"/>
    <property type="match status" value="1"/>
</dbReference>
<dbReference type="PANTHER" id="PTHR43777">
    <property type="entry name" value="MOLYBDENUM COFACTOR CYTIDYLYLTRANSFERASE"/>
    <property type="match status" value="1"/>
</dbReference>
<evidence type="ECO:0000259" key="1">
    <source>
        <dbReference type="Pfam" id="PF12804"/>
    </source>
</evidence>
<dbReference type="Proteomes" id="UP000005104">
    <property type="component" value="Chromosome"/>
</dbReference>
<dbReference type="RefSeq" id="WP_007780897.1">
    <property type="nucleotide sequence ID" value="NZ_CM001441.1"/>
</dbReference>
<proteinExistence type="predicted"/>
<sequence length="216" mass="24569">MVRFVVMAAGLATRMGRDKLALPWKKTTVLGHVLQTVIEAIKLQKSVSSQCRIEIHVVSRQPIETYISEDDKKEFEERGGIWHYAPGPRPLAETIKIGLQDLGSDVHSLAFLPGDQVGITVHELSDCLDEVLRFLPDFLVPMAGEKTGSPVFFHKRYIPELSELQGEQGGKVVLNRYPERWHKFPVGESLFYDVDTPEQYQVLFDKHVDKEKRADE</sequence>
<dbReference type="Pfam" id="PF12804">
    <property type="entry name" value="NTP_transf_3"/>
    <property type="match status" value="1"/>
</dbReference>
<dbReference type="SUPFAM" id="SSF53448">
    <property type="entry name" value="Nucleotide-diphospho-sugar transferases"/>
    <property type="match status" value="1"/>
</dbReference>
<dbReference type="OrthoDB" id="285216at2"/>
<gene>
    <name evidence="2" type="ORF">DesyoDRAFT_1307</name>
</gene>
<dbReference type="STRING" id="768710.DesyoDRAFT_1307"/>
<dbReference type="GO" id="GO:0016779">
    <property type="term" value="F:nucleotidyltransferase activity"/>
    <property type="evidence" value="ECO:0007669"/>
    <property type="project" value="UniProtKB-ARBA"/>
</dbReference>
<dbReference type="EMBL" id="CM001441">
    <property type="protein sequence ID" value="EHQ88472.1"/>
    <property type="molecule type" value="Genomic_DNA"/>
</dbReference>
<organism evidence="2 3">
    <name type="scientific">Desulfosporosinus youngiae DSM 17734</name>
    <dbReference type="NCBI Taxonomy" id="768710"/>
    <lineage>
        <taxon>Bacteria</taxon>
        <taxon>Bacillati</taxon>
        <taxon>Bacillota</taxon>
        <taxon>Clostridia</taxon>
        <taxon>Eubacteriales</taxon>
        <taxon>Desulfitobacteriaceae</taxon>
        <taxon>Desulfosporosinus</taxon>
    </lineage>
</organism>
<feature type="domain" description="MobA-like NTP transferase" evidence="1">
    <location>
        <begin position="5"/>
        <end position="177"/>
    </location>
</feature>
<evidence type="ECO:0000313" key="3">
    <source>
        <dbReference type="Proteomes" id="UP000005104"/>
    </source>
</evidence>
<dbReference type="HOGENOM" id="CLU_061980_2_0_9"/>
<dbReference type="AlphaFoldDB" id="H5Y2C4"/>
<reference evidence="2 3" key="1">
    <citation type="submission" date="2011-11" db="EMBL/GenBank/DDBJ databases">
        <title>The Noncontiguous Finished genome of Desulfosporosinus youngiae DSM 17734.</title>
        <authorList>
            <consortium name="US DOE Joint Genome Institute (JGI-PGF)"/>
            <person name="Lucas S."/>
            <person name="Han J."/>
            <person name="Lapidus A."/>
            <person name="Cheng J.-F."/>
            <person name="Goodwin L."/>
            <person name="Pitluck S."/>
            <person name="Peters L."/>
            <person name="Ovchinnikova G."/>
            <person name="Lu M."/>
            <person name="Land M.L."/>
            <person name="Hauser L."/>
            <person name="Pester M."/>
            <person name="Spring S."/>
            <person name="Ollivier B."/>
            <person name="Rattei T."/>
            <person name="Klenk H.-P."/>
            <person name="Wagner M."/>
            <person name="Loy A."/>
            <person name="Woyke T.J."/>
        </authorList>
    </citation>
    <scope>NUCLEOTIDE SEQUENCE [LARGE SCALE GENOMIC DNA]</scope>
    <source>
        <strain evidence="2 3">DSM 17734</strain>
    </source>
</reference>
<dbReference type="InterPro" id="IPR025877">
    <property type="entry name" value="MobA-like_NTP_Trfase"/>
</dbReference>
<dbReference type="InterPro" id="IPR029044">
    <property type="entry name" value="Nucleotide-diphossugar_trans"/>
</dbReference>
<keyword evidence="3" id="KW-1185">Reference proteome</keyword>
<name>H5Y2C4_9FIRM</name>
<evidence type="ECO:0000313" key="2">
    <source>
        <dbReference type="EMBL" id="EHQ88472.1"/>
    </source>
</evidence>
<protein>
    <submittedName>
        <fullName evidence="2">Putative MobA-like protein</fullName>
    </submittedName>
</protein>